<reference evidence="1 2" key="1">
    <citation type="submission" date="2018-12" db="EMBL/GenBank/DDBJ databases">
        <authorList>
            <consortium name="Pathogen Informatics"/>
        </authorList>
    </citation>
    <scope>NUCLEOTIDE SEQUENCE [LARGE SCALE GENOMIC DNA]</scope>
    <source>
        <strain evidence="1 2">NCTC9695</strain>
    </source>
</reference>
<dbReference type="InterPro" id="IPR036052">
    <property type="entry name" value="TrpB-like_PALP_sf"/>
</dbReference>
<name>A0A447TET7_CHRVL</name>
<dbReference type="AlphaFoldDB" id="A0A447TET7"/>
<evidence type="ECO:0000313" key="2">
    <source>
        <dbReference type="Proteomes" id="UP000275777"/>
    </source>
</evidence>
<sequence length="40" mass="4332">MELDADRLACATHLIWATGGSMVPEAEMDGYLRRGRAPLG</sequence>
<dbReference type="Gene3D" id="3.40.50.1100">
    <property type="match status" value="1"/>
</dbReference>
<keyword evidence="1" id="KW-0456">Lyase</keyword>
<dbReference type="Proteomes" id="UP000275777">
    <property type="component" value="Chromosome"/>
</dbReference>
<protein>
    <submittedName>
        <fullName evidence="1">D-serine dehydratase</fullName>
        <ecNumber evidence="1">4.3.1.18</ecNumber>
    </submittedName>
</protein>
<dbReference type="EC" id="4.3.1.18" evidence="1"/>
<dbReference type="GO" id="GO:0008721">
    <property type="term" value="F:D-serine ammonia-lyase activity"/>
    <property type="evidence" value="ECO:0007669"/>
    <property type="project" value="UniProtKB-EC"/>
</dbReference>
<proteinExistence type="predicted"/>
<organism evidence="1 2">
    <name type="scientific">Chromobacterium violaceum</name>
    <dbReference type="NCBI Taxonomy" id="536"/>
    <lineage>
        <taxon>Bacteria</taxon>
        <taxon>Pseudomonadati</taxon>
        <taxon>Pseudomonadota</taxon>
        <taxon>Betaproteobacteria</taxon>
        <taxon>Neisseriales</taxon>
        <taxon>Chromobacteriaceae</taxon>
        <taxon>Chromobacterium</taxon>
    </lineage>
</organism>
<gene>
    <name evidence="1" type="primary">dsdA_2</name>
    <name evidence="1" type="ORF">NCTC9695_03808</name>
</gene>
<dbReference type="EMBL" id="LR134182">
    <property type="protein sequence ID" value="VEB43351.1"/>
    <property type="molecule type" value="Genomic_DNA"/>
</dbReference>
<evidence type="ECO:0000313" key="1">
    <source>
        <dbReference type="EMBL" id="VEB43351.1"/>
    </source>
</evidence>
<accession>A0A447TET7</accession>